<evidence type="ECO:0000313" key="1">
    <source>
        <dbReference type="EMBL" id="MDT0353482.1"/>
    </source>
</evidence>
<evidence type="ECO:0000313" key="2">
    <source>
        <dbReference type="Proteomes" id="UP001183202"/>
    </source>
</evidence>
<reference evidence="2" key="1">
    <citation type="submission" date="2023-07" db="EMBL/GenBank/DDBJ databases">
        <title>30 novel species of actinomycetes from the DSMZ collection.</title>
        <authorList>
            <person name="Nouioui I."/>
        </authorList>
    </citation>
    <scope>NUCLEOTIDE SEQUENCE [LARGE SCALE GENOMIC DNA]</scope>
    <source>
        <strain evidence="2">DSM 45834</strain>
    </source>
</reference>
<name>A0ABU2NHP0_9PSEU</name>
<dbReference type="EMBL" id="JAVREJ010000033">
    <property type="protein sequence ID" value="MDT0353482.1"/>
    <property type="molecule type" value="Genomic_DNA"/>
</dbReference>
<sequence>MTLYMVQRCLFDHLRRLEAAGDGPKPDIVTEGYTLTPEERQAVTEPDVGAIYAMGVHPVIVNGFCRALGYKRADYRPLLEQSGAVPARRRTRWQKS</sequence>
<organism evidence="1 2">
    <name type="scientific">Pseudonocardia charpentierae</name>
    <dbReference type="NCBI Taxonomy" id="3075545"/>
    <lineage>
        <taxon>Bacteria</taxon>
        <taxon>Bacillati</taxon>
        <taxon>Actinomycetota</taxon>
        <taxon>Actinomycetes</taxon>
        <taxon>Pseudonocardiales</taxon>
        <taxon>Pseudonocardiaceae</taxon>
        <taxon>Pseudonocardia</taxon>
    </lineage>
</organism>
<dbReference type="InterPro" id="IPR036622">
    <property type="entry name" value="LigA_sf"/>
</dbReference>
<evidence type="ECO:0008006" key="3">
    <source>
        <dbReference type="Google" id="ProtNLM"/>
    </source>
</evidence>
<keyword evidence="2" id="KW-1185">Reference proteome</keyword>
<dbReference type="Gene3D" id="1.10.700.10">
    <property type="entry name" value="Dioxygenase LigAB, LigA subunit"/>
    <property type="match status" value="1"/>
</dbReference>
<comment type="caution">
    <text evidence="1">The sequence shown here is derived from an EMBL/GenBank/DDBJ whole genome shotgun (WGS) entry which is preliminary data.</text>
</comment>
<proteinExistence type="predicted"/>
<gene>
    <name evidence="1" type="ORF">RM445_28685</name>
</gene>
<protein>
    <recommendedName>
        <fullName evidence="3">Aromatic-ring-opening dioxygenase LigAB, LigA subunit</fullName>
    </recommendedName>
</protein>
<dbReference type="Proteomes" id="UP001183202">
    <property type="component" value="Unassembled WGS sequence"/>
</dbReference>
<dbReference type="RefSeq" id="WP_311559995.1">
    <property type="nucleotide sequence ID" value="NZ_JAVREJ010000033.1"/>
</dbReference>
<accession>A0ABU2NHP0</accession>